<dbReference type="RefSeq" id="WP_247815351.1">
    <property type="nucleotide sequence ID" value="NZ_JAKRKC020000001.1"/>
</dbReference>
<dbReference type="EMBL" id="JAKRKC020000001">
    <property type="protein sequence ID" value="MCK2216243.1"/>
    <property type="molecule type" value="Genomic_DNA"/>
</dbReference>
<sequence length="62" mass="5962">MALAALAVRDGTAPALTGLTAPLAGDLAAYLTKPGLPGPARRALALTAAPGSVRGAVLLEAV</sequence>
<comment type="caution">
    <text evidence="1">The sequence shown here is derived from an EMBL/GenBank/DDBJ whole genome shotgun (WGS) entry which is preliminary data.</text>
</comment>
<gene>
    <name evidence="1" type="ORF">MF672_020915</name>
</gene>
<dbReference type="Proteomes" id="UP001317259">
    <property type="component" value="Unassembled WGS sequence"/>
</dbReference>
<accession>A0ABT0FVN1</accession>
<reference evidence="1 2" key="1">
    <citation type="submission" date="2022-04" db="EMBL/GenBank/DDBJ databases">
        <title>Genome draft of Actinomadura sp. ATCC 31491.</title>
        <authorList>
            <person name="Shi X."/>
            <person name="Du Y."/>
        </authorList>
    </citation>
    <scope>NUCLEOTIDE SEQUENCE [LARGE SCALE GENOMIC DNA]</scope>
    <source>
        <strain evidence="1 2">ATCC 31491</strain>
    </source>
</reference>
<protein>
    <submittedName>
        <fullName evidence="1">Uncharacterized protein</fullName>
    </submittedName>
</protein>
<keyword evidence="2" id="KW-1185">Reference proteome</keyword>
<name>A0ABT0FVN1_9ACTN</name>
<evidence type="ECO:0000313" key="1">
    <source>
        <dbReference type="EMBL" id="MCK2216243.1"/>
    </source>
</evidence>
<proteinExistence type="predicted"/>
<organism evidence="1 2">
    <name type="scientific">Actinomadura luzonensis</name>
    <dbReference type="NCBI Taxonomy" id="2805427"/>
    <lineage>
        <taxon>Bacteria</taxon>
        <taxon>Bacillati</taxon>
        <taxon>Actinomycetota</taxon>
        <taxon>Actinomycetes</taxon>
        <taxon>Streptosporangiales</taxon>
        <taxon>Thermomonosporaceae</taxon>
        <taxon>Actinomadura</taxon>
    </lineage>
</organism>
<evidence type="ECO:0000313" key="2">
    <source>
        <dbReference type="Proteomes" id="UP001317259"/>
    </source>
</evidence>